<dbReference type="SUPFAM" id="SSF110324">
    <property type="entry name" value="Ribosomal L27 protein-like"/>
    <property type="match status" value="1"/>
</dbReference>
<dbReference type="InterPro" id="IPR003029">
    <property type="entry name" value="S1_domain"/>
</dbReference>
<dbReference type="PANTHER" id="PTHR12686:SF8">
    <property type="entry name" value="EXOSOME COMPLEX COMPONENT CSL4"/>
    <property type="match status" value="1"/>
</dbReference>
<dbReference type="GO" id="GO:0008270">
    <property type="term" value="F:zinc ion binding"/>
    <property type="evidence" value="ECO:0007669"/>
    <property type="project" value="UniProtKB-UniRule"/>
</dbReference>
<dbReference type="Proteomes" id="UP001201020">
    <property type="component" value="Chromosome"/>
</dbReference>
<dbReference type="InterPro" id="IPR039771">
    <property type="entry name" value="Csl4"/>
</dbReference>
<keyword evidence="2" id="KW-0479">Metal-binding</keyword>
<proteinExistence type="inferred from homology"/>
<dbReference type="InterPro" id="IPR025721">
    <property type="entry name" value="Exosome_cplx_N_dom"/>
</dbReference>
<dbReference type="GO" id="GO:0003676">
    <property type="term" value="F:nucleic acid binding"/>
    <property type="evidence" value="ECO:0007669"/>
    <property type="project" value="InterPro"/>
</dbReference>
<feature type="binding site" evidence="2">
    <location>
        <position position="179"/>
    </location>
    <ligand>
        <name>Zn(2+)</name>
        <dbReference type="ChEBI" id="CHEBI:29105"/>
    </ligand>
</feature>
<name>A0A9Y1BK81_9ARCH</name>
<protein>
    <recommendedName>
        <fullName evidence="2">Exosome complex component Csl4</fullName>
    </recommendedName>
</protein>
<feature type="binding site" evidence="2">
    <location>
        <position position="162"/>
    </location>
    <ligand>
        <name>Zn(2+)</name>
        <dbReference type="ChEBI" id="CHEBI:29105"/>
    </ligand>
</feature>
<dbReference type="PANTHER" id="PTHR12686">
    <property type="entry name" value="3'-5' EXORIBONUCLEASE CSL4-RELATED"/>
    <property type="match status" value="1"/>
</dbReference>
<dbReference type="AlphaFoldDB" id="A0A9Y1BK81"/>
<comment type="subcellular location">
    <subcellularLocation>
        <location evidence="2">Cytoplasm</location>
    </subcellularLocation>
</comment>
<dbReference type="Gene3D" id="2.20.70.10">
    <property type="match status" value="1"/>
</dbReference>
<dbReference type="SMART" id="SM00316">
    <property type="entry name" value="S1"/>
    <property type="match status" value="1"/>
</dbReference>
<keyword evidence="2" id="KW-0963">Cytoplasm</keyword>
<dbReference type="NCBIfam" id="NF034126">
    <property type="entry name" value="PRK09521.1"/>
    <property type="match status" value="1"/>
</dbReference>
<dbReference type="InterPro" id="IPR030850">
    <property type="entry name" value="Exosome_Csl4_arc"/>
</dbReference>
<dbReference type="InterPro" id="IPR012340">
    <property type="entry name" value="NA-bd_OB-fold"/>
</dbReference>
<evidence type="ECO:0000256" key="2">
    <source>
        <dbReference type="HAMAP-Rule" id="MF_00975"/>
    </source>
</evidence>
<feature type="binding site" evidence="2">
    <location>
        <position position="176"/>
    </location>
    <ligand>
        <name>Zn(2+)</name>
        <dbReference type="ChEBI" id="CHEBI:29105"/>
    </ligand>
</feature>
<keyword evidence="1 2" id="KW-0271">Exosome</keyword>
<dbReference type="GO" id="GO:0000178">
    <property type="term" value="C:exosome (RNase complex)"/>
    <property type="evidence" value="ECO:0007669"/>
    <property type="project" value="UniProtKB-KW"/>
</dbReference>
<comment type="similarity">
    <text evidence="2">Belongs to the CSL4 family.</text>
</comment>
<dbReference type="GO" id="GO:0006401">
    <property type="term" value="P:RNA catabolic process"/>
    <property type="evidence" value="ECO:0007669"/>
    <property type="project" value="UniProtKB-UniRule"/>
</dbReference>
<evidence type="ECO:0000256" key="1">
    <source>
        <dbReference type="ARBA" id="ARBA00022835"/>
    </source>
</evidence>
<comment type="function">
    <text evidence="2">Non-catalytic component of the exosome, which is a complex involved in RNA degradation. Increases the RNA binding and the efficiency of RNA degradation. Helpful for the interaction of the exosome with A-poor RNAs.</text>
</comment>
<sequence>MLEIFDREKNEETMVFPGTRLGVIEEFYAGPGTYTDDGYIYAAIPGKVVIDKLNYEVSIMQLKNKKLVQPVVGSICLGTVVSVSKQMINIAIYYVNNVEVYPTYSCLLHVSQASKAYLETADEAVALGDVVRVKIIDAKTIPLQCTMVDSHLGVVISYCSRCGNRLEKIGRNKLRCNECGNIENRKTAIDYGHSALQFKL</sequence>
<dbReference type="Pfam" id="PF14382">
    <property type="entry name" value="ECR1_N"/>
    <property type="match status" value="1"/>
</dbReference>
<keyword evidence="2" id="KW-0862">Zinc</keyword>
<gene>
    <name evidence="2" type="primary">csl4</name>
    <name evidence="4" type="ORF">K9W45_07925</name>
</gene>
<dbReference type="GO" id="GO:0006396">
    <property type="term" value="P:RNA processing"/>
    <property type="evidence" value="ECO:0007669"/>
    <property type="project" value="InterPro"/>
</dbReference>
<evidence type="ECO:0000259" key="3">
    <source>
        <dbReference type="SMART" id="SM00316"/>
    </source>
</evidence>
<evidence type="ECO:0000313" key="4">
    <source>
        <dbReference type="EMBL" id="UJG39784.1"/>
    </source>
</evidence>
<comment type="subunit">
    <text evidence="2">Component of the archaeal exosome complex. Forms a trimer of Rrp4 and/or Csl4 subunits. The trimer associates with an hexameric ring-like arrangement composed of 3 Rrp41-Rrp42 heterodimers. Interacts with DnaG.</text>
</comment>
<dbReference type="SUPFAM" id="SSF50249">
    <property type="entry name" value="Nucleic acid-binding proteins"/>
    <property type="match status" value="1"/>
</dbReference>
<feature type="binding site" evidence="2">
    <location>
        <position position="159"/>
    </location>
    <ligand>
        <name>Zn(2+)</name>
        <dbReference type="ChEBI" id="CHEBI:29105"/>
    </ligand>
</feature>
<accession>A0A9Y1BK81</accession>
<dbReference type="Gene3D" id="2.40.50.100">
    <property type="match status" value="1"/>
</dbReference>
<dbReference type="EMBL" id="CP084166">
    <property type="protein sequence ID" value="UJG39784.1"/>
    <property type="molecule type" value="Genomic_DNA"/>
</dbReference>
<dbReference type="HAMAP" id="MF_00975">
    <property type="entry name" value="Exosome_Csl4"/>
    <property type="match status" value="1"/>
</dbReference>
<dbReference type="Gene3D" id="2.40.50.140">
    <property type="entry name" value="Nucleic acid-binding proteins"/>
    <property type="match status" value="1"/>
</dbReference>
<organism evidence="4">
    <name type="scientific">Candidatus Heimdallarchaeum aukensis</name>
    <dbReference type="NCBI Taxonomy" id="2876573"/>
    <lineage>
        <taxon>Archaea</taxon>
        <taxon>Promethearchaeati</taxon>
        <taxon>Candidatus Heimdallarchaeota</taxon>
        <taxon>Candidatus Heimdallarchaeia (ex Rinke et al. 2021) (nom. nud.)</taxon>
        <taxon>Candidatus Heimdallarchaeales</taxon>
        <taxon>Candidatus Heimdallarchaeaceae</taxon>
        <taxon>Candidatus Heimdallarchaeum</taxon>
    </lineage>
</organism>
<dbReference type="GO" id="GO:0005737">
    <property type="term" value="C:cytoplasm"/>
    <property type="evidence" value="ECO:0007669"/>
    <property type="project" value="UniProtKB-SubCell"/>
</dbReference>
<feature type="domain" description="S1 motif" evidence="3">
    <location>
        <begin position="71"/>
        <end position="146"/>
    </location>
</feature>
<reference evidence="4" key="1">
    <citation type="journal article" date="2022" name="Nat. Microbiol.">
        <title>Unique mobile elements and scalable gene flow at the prokaryote-eukaryote boundary revealed by circularized Asgard archaea genomes.</title>
        <authorList>
            <person name="Wu F."/>
            <person name="Speth D.R."/>
            <person name="Philosof A."/>
            <person name="Cremiere A."/>
            <person name="Narayanan A."/>
            <person name="Barco R.A."/>
            <person name="Connon S.A."/>
            <person name="Amend J.P."/>
            <person name="Antoshechkin I.A."/>
            <person name="Orphan V.J."/>
        </authorList>
    </citation>
    <scope>NUCLEOTIDE SEQUENCE</scope>
    <source>
        <strain evidence="4">PM71</strain>
    </source>
</reference>